<keyword evidence="2" id="KW-0472">Membrane</keyword>
<name>A0A1I2TL16_9EURY</name>
<sequence>MDAWGWIVVYAIGLTVLQLVVYRYLLGDDEGVQYETPFGADGDDASNGESHVRTAPGGRDAVGVPRLQATELRDDAPDGPTARLCPRCGVENEPDRTFDRCWNCAGRLT</sequence>
<keyword evidence="2" id="KW-1133">Transmembrane helix</keyword>
<protein>
    <recommendedName>
        <fullName evidence="3">DUF7577 domain-containing protein</fullName>
    </recommendedName>
</protein>
<feature type="transmembrane region" description="Helical" evidence="2">
    <location>
        <begin position="6"/>
        <end position="25"/>
    </location>
</feature>
<keyword evidence="2" id="KW-0812">Transmembrane</keyword>
<reference evidence="5" key="1">
    <citation type="submission" date="2016-10" db="EMBL/GenBank/DDBJ databases">
        <authorList>
            <person name="Varghese N."/>
            <person name="Submissions S."/>
        </authorList>
    </citation>
    <scope>NUCLEOTIDE SEQUENCE [LARGE SCALE GENOMIC DNA]</scope>
    <source>
        <strain evidence="5">CGMCC 1.7739</strain>
    </source>
</reference>
<dbReference type="InterPro" id="IPR055999">
    <property type="entry name" value="DUF7577"/>
</dbReference>
<accession>A0A1I2TL16</accession>
<feature type="region of interest" description="Disordered" evidence="1">
    <location>
        <begin position="38"/>
        <end position="64"/>
    </location>
</feature>
<organism evidence="4 5">
    <name type="scientific">Halopelagius inordinatus</name>
    <dbReference type="NCBI Taxonomy" id="553467"/>
    <lineage>
        <taxon>Archaea</taxon>
        <taxon>Methanobacteriati</taxon>
        <taxon>Methanobacteriota</taxon>
        <taxon>Stenosarchaea group</taxon>
        <taxon>Halobacteria</taxon>
        <taxon>Halobacteriales</taxon>
        <taxon>Haloferacaceae</taxon>
    </lineage>
</organism>
<evidence type="ECO:0000313" key="5">
    <source>
        <dbReference type="Proteomes" id="UP000198876"/>
    </source>
</evidence>
<feature type="domain" description="DUF7577" evidence="3">
    <location>
        <begin position="82"/>
        <end position="108"/>
    </location>
</feature>
<dbReference type="STRING" id="553467.SAMN04488063_2655"/>
<dbReference type="OrthoDB" id="330661at2157"/>
<gene>
    <name evidence="4" type="ORF">SAMN04488063_2655</name>
</gene>
<dbReference type="AlphaFoldDB" id="A0A1I2TL16"/>
<keyword evidence="5" id="KW-1185">Reference proteome</keyword>
<evidence type="ECO:0000313" key="4">
    <source>
        <dbReference type="EMBL" id="SFG63156.1"/>
    </source>
</evidence>
<dbReference type="RefSeq" id="WP_092892915.1">
    <property type="nucleotide sequence ID" value="NZ_FOOQ01000002.1"/>
</dbReference>
<dbReference type="Pfam" id="PF24463">
    <property type="entry name" value="DUF7577"/>
    <property type="match status" value="1"/>
</dbReference>
<evidence type="ECO:0000259" key="3">
    <source>
        <dbReference type="Pfam" id="PF24463"/>
    </source>
</evidence>
<proteinExistence type="predicted"/>
<dbReference type="EMBL" id="FOOQ01000002">
    <property type="protein sequence ID" value="SFG63156.1"/>
    <property type="molecule type" value="Genomic_DNA"/>
</dbReference>
<evidence type="ECO:0000256" key="2">
    <source>
        <dbReference type="SAM" id="Phobius"/>
    </source>
</evidence>
<dbReference type="Proteomes" id="UP000198876">
    <property type="component" value="Unassembled WGS sequence"/>
</dbReference>
<evidence type="ECO:0000256" key="1">
    <source>
        <dbReference type="SAM" id="MobiDB-lite"/>
    </source>
</evidence>